<evidence type="ECO:0000313" key="5">
    <source>
        <dbReference type="Proteomes" id="UP001597277"/>
    </source>
</evidence>
<protein>
    <submittedName>
        <fullName evidence="4">Class II aldolase/adducin family protein</fullName>
    </submittedName>
</protein>
<name>A0ABW4LB94_9MICO</name>
<evidence type="ECO:0000256" key="1">
    <source>
        <dbReference type="ARBA" id="ARBA00022723"/>
    </source>
</evidence>
<dbReference type="RefSeq" id="WP_388010156.1">
    <property type="nucleotide sequence ID" value="NZ_JBHUEE010000011.1"/>
</dbReference>
<organism evidence="4 5">
    <name type="scientific">Georgenia deserti</name>
    <dbReference type="NCBI Taxonomy" id="2093781"/>
    <lineage>
        <taxon>Bacteria</taxon>
        <taxon>Bacillati</taxon>
        <taxon>Actinomycetota</taxon>
        <taxon>Actinomycetes</taxon>
        <taxon>Micrococcales</taxon>
        <taxon>Bogoriellaceae</taxon>
        <taxon>Georgenia</taxon>
    </lineage>
</organism>
<evidence type="ECO:0000259" key="3">
    <source>
        <dbReference type="SMART" id="SM01007"/>
    </source>
</evidence>
<accession>A0ABW4LB94</accession>
<dbReference type="InterPro" id="IPR001303">
    <property type="entry name" value="Aldolase_II/adducin_N"/>
</dbReference>
<dbReference type="EMBL" id="JBHUEE010000011">
    <property type="protein sequence ID" value="MFD1719577.1"/>
    <property type="molecule type" value="Genomic_DNA"/>
</dbReference>
<evidence type="ECO:0000256" key="2">
    <source>
        <dbReference type="ARBA" id="ARBA00023239"/>
    </source>
</evidence>
<keyword evidence="2" id="KW-0456">Lyase</keyword>
<keyword evidence="5" id="KW-1185">Reference proteome</keyword>
<comment type="caution">
    <text evidence="4">The sequence shown here is derived from an EMBL/GenBank/DDBJ whole genome shotgun (WGS) entry which is preliminary data.</text>
</comment>
<gene>
    <name evidence="4" type="ORF">ACFSE6_17165</name>
</gene>
<dbReference type="SMART" id="SM01007">
    <property type="entry name" value="Aldolase_II"/>
    <property type="match status" value="1"/>
</dbReference>
<dbReference type="PANTHER" id="PTHR22789:SF0">
    <property type="entry name" value="3-OXO-TETRONATE 4-PHOSPHATE DECARBOXYLASE-RELATED"/>
    <property type="match status" value="1"/>
</dbReference>
<dbReference type="Proteomes" id="UP001597277">
    <property type="component" value="Unassembled WGS sequence"/>
</dbReference>
<dbReference type="InterPro" id="IPR036409">
    <property type="entry name" value="Aldolase_II/adducin_N_sf"/>
</dbReference>
<dbReference type="SUPFAM" id="SSF53639">
    <property type="entry name" value="AraD/HMP-PK domain-like"/>
    <property type="match status" value="1"/>
</dbReference>
<dbReference type="PANTHER" id="PTHR22789">
    <property type="entry name" value="FUCULOSE PHOSPHATE ALDOLASE"/>
    <property type="match status" value="1"/>
</dbReference>
<proteinExistence type="predicted"/>
<evidence type="ECO:0000313" key="4">
    <source>
        <dbReference type="EMBL" id="MFD1719577.1"/>
    </source>
</evidence>
<dbReference type="InterPro" id="IPR050197">
    <property type="entry name" value="Aldolase_class_II_sugar_metab"/>
</dbReference>
<feature type="domain" description="Class II aldolase/adducin N-terminal" evidence="3">
    <location>
        <begin position="12"/>
        <end position="190"/>
    </location>
</feature>
<dbReference type="Gene3D" id="3.40.225.10">
    <property type="entry name" value="Class II aldolase/adducin N-terminal domain"/>
    <property type="match status" value="1"/>
</dbReference>
<dbReference type="Pfam" id="PF00596">
    <property type="entry name" value="Aldolase_II"/>
    <property type="match status" value="1"/>
</dbReference>
<keyword evidence="1" id="KW-0479">Metal-binding</keyword>
<reference evidence="5" key="1">
    <citation type="journal article" date="2019" name="Int. J. Syst. Evol. Microbiol.">
        <title>The Global Catalogue of Microorganisms (GCM) 10K type strain sequencing project: providing services to taxonomists for standard genome sequencing and annotation.</title>
        <authorList>
            <consortium name="The Broad Institute Genomics Platform"/>
            <consortium name="The Broad Institute Genome Sequencing Center for Infectious Disease"/>
            <person name="Wu L."/>
            <person name="Ma J."/>
        </authorList>
    </citation>
    <scope>NUCLEOTIDE SEQUENCE [LARGE SCALE GENOMIC DNA]</scope>
    <source>
        <strain evidence="5">JCM 17130</strain>
    </source>
</reference>
<sequence>MTAARADWEIADHLVAAGRAVVAAGLSPGSSGNISVRTGDRMLMSPTGARLDELRVDSLAIVDMAGEHIGGPRPSKEKWLHRAMYARTPEARGVVHVHSRHAVAASCLPAWHSCSALPPLTPYFVMRVGQTPLLPYAPPGDPGQAEELETLDIPCRAVLLQNHGSVVAGTNIASAVDAAVELEEAAWLRLALAGSGPRTLQQEEVLDLARRHGTPWTVDVDSERTDAM</sequence>